<gene>
    <name evidence="5" type="ORF">N4G40_07325</name>
</gene>
<dbReference type="InterPro" id="IPR015927">
    <property type="entry name" value="Peptidase_S24_S26A/B/C"/>
</dbReference>
<dbReference type="InterPro" id="IPR036286">
    <property type="entry name" value="LexA/Signal_pep-like_sf"/>
</dbReference>
<feature type="domain" description="HTH cro/C1-type" evidence="4">
    <location>
        <begin position="11"/>
        <end position="65"/>
    </location>
</feature>
<organism evidence="5 6">
    <name type="scientific">Pantoea eucrina</name>
    <dbReference type="NCBI Taxonomy" id="472693"/>
    <lineage>
        <taxon>Bacteria</taxon>
        <taxon>Pseudomonadati</taxon>
        <taxon>Pseudomonadota</taxon>
        <taxon>Gammaproteobacteria</taxon>
        <taxon>Enterobacterales</taxon>
        <taxon>Erwiniaceae</taxon>
        <taxon>Pantoea</taxon>
    </lineage>
</organism>
<dbReference type="PANTHER" id="PTHR40661">
    <property type="match status" value="1"/>
</dbReference>
<dbReference type="Pfam" id="PF01381">
    <property type="entry name" value="HTH_3"/>
    <property type="match status" value="1"/>
</dbReference>
<dbReference type="SMART" id="SM00530">
    <property type="entry name" value="HTH_XRE"/>
    <property type="match status" value="1"/>
</dbReference>
<dbReference type="SUPFAM" id="SSF51306">
    <property type="entry name" value="LexA/Signal peptidase"/>
    <property type="match status" value="1"/>
</dbReference>
<evidence type="ECO:0000313" key="5">
    <source>
        <dbReference type="EMBL" id="MDZ7278084.1"/>
    </source>
</evidence>
<dbReference type="SUPFAM" id="SSF47413">
    <property type="entry name" value="lambda repressor-like DNA-binding domains"/>
    <property type="match status" value="1"/>
</dbReference>
<dbReference type="EMBL" id="JAOBTT010000001">
    <property type="protein sequence ID" value="MDZ7278084.1"/>
    <property type="molecule type" value="Genomic_DNA"/>
</dbReference>
<dbReference type="InterPro" id="IPR001387">
    <property type="entry name" value="Cro/C1-type_HTH"/>
</dbReference>
<dbReference type="InterPro" id="IPR010982">
    <property type="entry name" value="Lambda_DNA-bd_dom_sf"/>
</dbReference>
<reference evidence="6" key="1">
    <citation type="submission" date="2023-07" db="EMBL/GenBank/DDBJ databases">
        <title>Structural and functional analysis of rice phyllospheric bacteria for their antimicrobial properties and defense elicitation against blast disease.</title>
        <authorList>
            <person name="Sahu K.P."/>
            <person name="Asharani P."/>
            <person name="Kumar M."/>
            <person name="Reddy B."/>
            <person name="Kumar A."/>
        </authorList>
    </citation>
    <scope>NUCLEOTIDE SEQUENCE [LARGE SCALE GENOMIC DNA]</scope>
    <source>
        <strain evidence="6">OsEp_Plm_30P10</strain>
    </source>
</reference>
<comment type="caution">
    <text evidence="5">The sequence shown here is derived from an EMBL/GenBank/DDBJ whole genome shotgun (WGS) entry which is preliminary data.</text>
</comment>
<keyword evidence="2" id="KW-0238">DNA-binding</keyword>
<keyword evidence="1" id="KW-0805">Transcription regulation</keyword>
<dbReference type="RefSeq" id="WP_322542103.1">
    <property type="nucleotide sequence ID" value="NZ_JAOBTT010000001.1"/>
</dbReference>
<accession>A0ABU5LDQ2</accession>
<dbReference type="PROSITE" id="PS50943">
    <property type="entry name" value="HTH_CROC1"/>
    <property type="match status" value="1"/>
</dbReference>
<dbReference type="Gene3D" id="1.10.260.40">
    <property type="entry name" value="lambda repressor-like DNA-binding domains"/>
    <property type="match status" value="1"/>
</dbReference>
<keyword evidence="6" id="KW-1185">Reference proteome</keyword>
<dbReference type="Proteomes" id="UP001288620">
    <property type="component" value="Unassembled WGS sequence"/>
</dbReference>
<evidence type="ECO:0000313" key="6">
    <source>
        <dbReference type="Proteomes" id="UP001288620"/>
    </source>
</evidence>
<dbReference type="Gene3D" id="2.10.109.10">
    <property type="entry name" value="Umud Fragment, subunit A"/>
    <property type="match status" value="1"/>
</dbReference>
<dbReference type="CDD" id="cd00093">
    <property type="entry name" value="HTH_XRE"/>
    <property type="match status" value="1"/>
</dbReference>
<dbReference type="CDD" id="cd06529">
    <property type="entry name" value="S24_LexA-like"/>
    <property type="match status" value="1"/>
</dbReference>
<evidence type="ECO:0000259" key="4">
    <source>
        <dbReference type="PROSITE" id="PS50943"/>
    </source>
</evidence>
<dbReference type="PANTHER" id="PTHR40661:SF3">
    <property type="entry name" value="FELS-1 PROPHAGE TRANSCRIPTIONAL REGULATOR"/>
    <property type="match status" value="1"/>
</dbReference>
<proteinExistence type="predicted"/>
<evidence type="ECO:0000256" key="2">
    <source>
        <dbReference type="ARBA" id="ARBA00023125"/>
    </source>
</evidence>
<evidence type="ECO:0000256" key="1">
    <source>
        <dbReference type="ARBA" id="ARBA00023015"/>
    </source>
</evidence>
<sequence>MTQTETAGMRMRARRRALQMTQKNLADVIGVSHVAISQWEKEETVPRGENLLRLAEHLQCTPAWIIDGDGEPFAPPSNISQGRAVPLVALSQAANGLHTSAAHPQRAVNVLYTDLPLSEQALAVALEDDAMQPEWRPGDRLIFDAAVTPRPGEVVLAVVNGQAQVRVYQVTSQQGDEASVSLRPLNADFPSYSATDNHLVVIGTLREMRRTYLPASPCLSAGG</sequence>
<name>A0ABU5LDQ2_9GAMM</name>
<dbReference type="Pfam" id="PF00717">
    <property type="entry name" value="Peptidase_S24"/>
    <property type="match status" value="1"/>
</dbReference>
<keyword evidence="3" id="KW-0804">Transcription</keyword>
<protein>
    <submittedName>
        <fullName evidence="5">Helix-turn-helix domain-containing protein</fullName>
    </submittedName>
</protein>
<evidence type="ECO:0000256" key="3">
    <source>
        <dbReference type="ARBA" id="ARBA00023163"/>
    </source>
</evidence>
<dbReference type="InterPro" id="IPR039418">
    <property type="entry name" value="LexA-like"/>
</dbReference>